<dbReference type="RefSeq" id="WP_185417133.1">
    <property type="nucleotide sequence ID" value="NZ_JAASTX010000006.1"/>
</dbReference>
<sequence length="153" mass="17675">MHPISKLLIEYNTSLYALQKHHGMQQPSLSRSINNETPIERMNVGTIVQFAHAFGEAPETILRKLLDYEEETELEKLFYRNINTGVVINGKELKESSDANVVALWEDIKDDDYEKESIGVSNFDEYRAYLQSYADPDFVQCNEDGSDIDWTNY</sequence>
<dbReference type="Pfam" id="PF13443">
    <property type="entry name" value="HTH_26"/>
    <property type="match status" value="1"/>
</dbReference>
<protein>
    <recommendedName>
        <fullName evidence="1">HTH cro/C1-type domain-containing protein</fullName>
    </recommendedName>
</protein>
<name>A0A7X0XCW7_9LIST</name>
<gene>
    <name evidence="2" type="ORF">HCI99_06035</name>
</gene>
<accession>A0A7X0XCW7</accession>
<feature type="domain" description="HTH cro/C1-type" evidence="1">
    <location>
        <begin position="4"/>
        <end position="62"/>
    </location>
</feature>
<organism evidence="2 3">
    <name type="scientific">Listeria booriae</name>
    <dbReference type="NCBI Taxonomy" id="1552123"/>
    <lineage>
        <taxon>Bacteria</taxon>
        <taxon>Bacillati</taxon>
        <taxon>Bacillota</taxon>
        <taxon>Bacilli</taxon>
        <taxon>Bacillales</taxon>
        <taxon>Listeriaceae</taxon>
        <taxon>Listeria</taxon>
    </lineage>
</organism>
<evidence type="ECO:0000259" key="1">
    <source>
        <dbReference type="Pfam" id="PF13443"/>
    </source>
</evidence>
<evidence type="ECO:0000313" key="3">
    <source>
        <dbReference type="Proteomes" id="UP000533953"/>
    </source>
</evidence>
<comment type="caution">
    <text evidence="2">The sequence shown here is derived from an EMBL/GenBank/DDBJ whole genome shotgun (WGS) entry which is preliminary data.</text>
</comment>
<proteinExistence type="predicted"/>
<dbReference type="AlphaFoldDB" id="A0A7X0XCW7"/>
<dbReference type="InterPro" id="IPR001387">
    <property type="entry name" value="Cro/C1-type_HTH"/>
</dbReference>
<reference evidence="2 3" key="1">
    <citation type="submission" date="2020-03" db="EMBL/GenBank/DDBJ databases">
        <title>Soil Listeria distribution.</title>
        <authorList>
            <person name="Liao J."/>
            <person name="Wiedmann M."/>
        </authorList>
    </citation>
    <scope>NUCLEOTIDE SEQUENCE [LARGE SCALE GENOMIC DNA]</scope>
    <source>
        <strain evidence="2 3">FSL L7-1547</strain>
    </source>
</reference>
<dbReference type="Proteomes" id="UP000533953">
    <property type="component" value="Unassembled WGS sequence"/>
</dbReference>
<evidence type="ECO:0000313" key="2">
    <source>
        <dbReference type="EMBL" id="MBC1491381.1"/>
    </source>
</evidence>
<dbReference type="EMBL" id="JAASTX010000006">
    <property type="protein sequence ID" value="MBC1491381.1"/>
    <property type="molecule type" value="Genomic_DNA"/>
</dbReference>